<keyword evidence="1 2" id="KW-0808">Transferase</keyword>
<protein>
    <submittedName>
        <fullName evidence="2">Crotonobetainyl-CoA:carnitine CoA-transferase CaiB</fullName>
    </submittedName>
</protein>
<comment type="caution">
    <text evidence="2">The sequence shown here is derived from an EMBL/GenBank/DDBJ whole genome shotgun (WGS) entry which is preliminary data.</text>
</comment>
<sequence length="399" mass="42371">MTENKSGPLEGIRVIDLSRVLGGPYCTQVLADYGADVVKVEPPQGDETRGWGPPFNDGLSAYFSGANRNKRSIVIDAGRPEGREIILRLLDDADVLVHNFKPGALEKWGLGFEAVLRERCPRLILCHVTGFGADGPLGGFPGYDAVVQAMTGLMSVNGHPDGGPMRMGTPIVDIGTGLIACNAILAALVERGRSGLGQAIEVPLFDSAISMLHPQAANSLMSGKMPVSTGNGHPNIVPYDMFSTRTKSIYLAVGNNGQFAKLCEYLGFPELASDPRFIDNANRLKNRDALTSAIGSRLADMDAEKLEPELLAAGVPAGVVRNVNEALDHAHTKHRGMVVSVGSYRGTGIPARMSRTPGTVRTAPPKFGANTVAVLDEAGYSAQEIQRMISDAVVKTANE</sequence>
<dbReference type="Gene3D" id="3.30.1540.10">
    <property type="entry name" value="formyl-coa transferase, domain 3"/>
    <property type="match status" value="1"/>
</dbReference>
<dbReference type="SUPFAM" id="SSF89796">
    <property type="entry name" value="CoA-transferase family III (CaiB/BaiF)"/>
    <property type="match status" value="1"/>
</dbReference>
<dbReference type="Proteomes" id="UP000198917">
    <property type="component" value="Unassembled WGS sequence"/>
</dbReference>
<dbReference type="InterPro" id="IPR003673">
    <property type="entry name" value="CoA-Trfase_fam_III"/>
</dbReference>
<evidence type="ECO:0000256" key="1">
    <source>
        <dbReference type="ARBA" id="ARBA00022679"/>
    </source>
</evidence>
<name>A0A7Z7BRX3_9HYPH</name>
<dbReference type="InterPro" id="IPR023606">
    <property type="entry name" value="CoA-Trfase_III_dom_1_sf"/>
</dbReference>
<dbReference type="Gene3D" id="3.40.50.10540">
    <property type="entry name" value="Crotonobetainyl-coa:carnitine coa-transferase, domain 1"/>
    <property type="match status" value="1"/>
</dbReference>
<dbReference type="PANTHER" id="PTHR48207:SF3">
    <property type="entry name" value="SUCCINATE--HYDROXYMETHYLGLUTARATE COA-TRANSFERASE"/>
    <property type="match status" value="1"/>
</dbReference>
<dbReference type="InterPro" id="IPR050483">
    <property type="entry name" value="CoA-transferase_III_domain"/>
</dbReference>
<accession>A0A7Z7BRX3</accession>
<proteinExistence type="predicted"/>
<dbReference type="Pfam" id="PF02515">
    <property type="entry name" value="CoA_transf_3"/>
    <property type="match status" value="1"/>
</dbReference>
<evidence type="ECO:0000313" key="2">
    <source>
        <dbReference type="EMBL" id="SDK34552.1"/>
    </source>
</evidence>
<dbReference type="PANTHER" id="PTHR48207">
    <property type="entry name" value="SUCCINATE--HYDROXYMETHYLGLUTARATE COA-TRANSFERASE"/>
    <property type="match status" value="1"/>
</dbReference>
<gene>
    <name evidence="2" type="ORF">SAMN05428983_4673</name>
</gene>
<reference evidence="2 3" key="1">
    <citation type="submission" date="2016-10" db="EMBL/GenBank/DDBJ databases">
        <authorList>
            <person name="Varghese N."/>
            <person name="Submissions S."/>
        </authorList>
    </citation>
    <scope>NUCLEOTIDE SEQUENCE [LARGE SCALE GENOMIC DNA]</scope>
    <source>
        <strain evidence="2 3">PDC82</strain>
    </source>
</reference>
<dbReference type="RefSeq" id="WP_092734701.1">
    <property type="nucleotide sequence ID" value="NZ_FNEW01000007.1"/>
</dbReference>
<dbReference type="InterPro" id="IPR044855">
    <property type="entry name" value="CoA-Trfase_III_dom3_sf"/>
</dbReference>
<dbReference type="GO" id="GO:0008410">
    <property type="term" value="F:CoA-transferase activity"/>
    <property type="evidence" value="ECO:0007669"/>
    <property type="project" value="TreeGrafter"/>
</dbReference>
<organism evidence="2 3">
    <name type="scientific">Agrobacterium fabrum</name>
    <dbReference type="NCBI Taxonomy" id="1176649"/>
    <lineage>
        <taxon>Bacteria</taxon>
        <taxon>Pseudomonadati</taxon>
        <taxon>Pseudomonadota</taxon>
        <taxon>Alphaproteobacteria</taxon>
        <taxon>Hyphomicrobiales</taxon>
        <taxon>Rhizobiaceae</taxon>
        <taxon>Rhizobium/Agrobacterium group</taxon>
        <taxon>Agrobacterium</taxon>
        <taxon>Agrobacterium tumefaciens complex</taxon>
    </lineage>
</organism>
<evidence type="ECO:0000313" key="3">
    <source>
        <dbReference type="Proteomes" id="UP000198917"/>
    </source>
</evidence>
<dbReference type="AlphaFoldDB" id="A0A7Z7BRX3"/>
<dbReference type="EMBL" id="FNEW01000007">
    <property type="protein sequence ID" value="SDK34552.1"/>
    <property type="molecule type" value="Genomic_DNA"/>
</dbReference>